<dbReference type="Pfam" id="PF04830">
    <property type="entry name" value="DUF637"/>
    <property type="match status" value="1"/>
</dbReference>
<proteinExistence type="predicted"/>
<evidence type="ECO:0000313" key="3">
    <source>
        <dbReference type="Proteomes" id="UP000583127"/>
    </source>
</evidence>
<accession>A0A7X9ZVF9</accession>
<dbReference type="InterPro" id="IPR006915">
    <property type="entry name" value="DUF637_hemagglutn_put"/>
</dbReference>
<sequence length="874" mass="85515">MSAGGQVQNSGNVMGQQVAITGASLVNGLTSPAVYTPQPTGSQQVISLGPVGTPVAATNAANQTGNLGLMGAGLGAASGIGSAIAGGSGGALGSAANAGSGGGAVSVPGGPSVQTPAGVSHSATYLVSSPASQVMGDIGGAQLLAALPASLQPSTTQFYYDPFTEDQVLQQAALAQTGQASFVSGLAYDNQNQTSVANQEKQVLYGNAIQYAEANNLALGTPLSQSQIASLDAPMLWYVEETVPEPGCTATGNAACPTVQALMPQVYLPQNYAVVEHDGTITGQNVTLTATNGGSITNTGSITATDTLSVNAGTLTNEERSTDIGTQYDFISSIDGLLTTTGTVTQQGGFMSAGNYQMNVDAVNQIGGALQKLNADGTVDAAGTQEELANLKAQLGNSFVQGTASDDLTTTFTSLAESPGVFQEIGMAFVVVVTSVITAGAATALMSGGALAGTVGGSMISAGAAGFTGSATSQAATGQFSFETALKGGLTAALTAGLTNGITYSADSGVGWSGLGSQISDNSLSALAGVRNLGGALVPQAGAASAGTILAQGAALAGMAGIQAGVETAIEGGSFLTNLRDSAVSDAAAAGAYAIGNANAAGGFGSGVPGELGYVAAHAVLGCAASAALGTGCAGGAIGGAASAALSPLLLEGIDPTHAPLDVGQQAALAAFATMAGGGLAGLLGQNVQGAATAAQNEALNNSGLHWGLPTNSEQEAIDEERKEMSQLDAHAGLTNTEVVGYDAEGNPATVRVPPPPSMAATATNSGTTTLYRAVGPAELADIQATGTLQNLGSAEGKYFTTSSSAASSYAQQAVNAFGDPPYTTVTTQIPNSILNGIEPVSVDRGIPAYVVPNNLLPGLKPGISGSMAIPGKN</sequence>
<protein>
    <submittedName>
        <fullName evidence="2">Adhesin</fullName>
    </submittedName>
</protein>
<feature type="domain" description="DUF637" evidence="1">
    <location>
        <begin position="483"/>
        <end position="640"/>
    </location>
</feature>
<keyword evidence="3" id="KW-1185">Reference proteome</keyword>
<comment type="caution">
    <text evidence="2">The sequence shown here is derived from an EMBL/GenBank/DDBJ whole genome shotgun (WGS) entry which is preliminary data.</text>
</comment>
<dbReference type="AlphaFoldDB" id="A0A7X9ZVF9"/>
<reference evidence="2 3" key="1">
    <citation type="submission" date="2020-04" db="EMBL/GenBank/DDBJ databases">
        <title>Paraburkholderia sp. G-4-1-8 isolated from soil.</title>
        <authorList>
            <person name="Dahal R.H."/>
        </authorList>
    </citation>
    <scope>NUCLEOTIDE SEQUENCE [LARGE SCALE GENOMIC DNA]</scope>
    <source>
        <strain evidence="2 3">G-4-1-8</strain>
    </source>
</reference>
<evidence type="ECO:0000259" key="1">
    <source>
        <dbReference type="Pfam" id="PF04830"/>
    </source>
</evidence>
<dbReference type="Proteomes" id="UP000583127">
    <property type="component" value="Unassembled WGS sequence"/>
</dbReference>
<gene>
    <name evidence="2" type="ORF">HHL14_02130</name>
</gene>
<name>A0A7X9ZVF9_9BURK</name>
<dbReference type="EMBL" id="JABBFZ010000001">
    <property type="protein sequence ID" value="NML29631.1"/>
    <property type="molecule type" value="Genomic_DNA"/>
</dbReference>
<evidence type="ECO:0000313" key="2">
    <source>
        <dbReference type="EMBL" id="NML29631.1"/>
    </source>
</evidence>
<organism evidence="2 3">
    <name type="scientific">Paraburkholderia antibiotica</name>
    <dbReference type="NCBI Taxonomy" id="2728839"/>
    <lineage>
        <taxon>Bacteria</taxon>
        <taxon>Pseudomonadati</taxon>
        <taxon>Pseudomonadota</taxon>
        <taxon>Betaproteobacteria</taxon>
        <taxon>Burkholderiales</taxon>
        <taxon>Burkholderiaceae</taxon>
        <taxon>Paraburkholderia</taxon>
    </lineage>
</organism>